<evidence type="ECO:0000313" key="4">
    <source>
        <dbReference type="EMBL" id="QZP29697.1"/>
    </source>
</evidence>
<feature type="DNA-binding region" description="H-T-H motif" evidence="2">
    <location>
        <begin position="34"/>
        <end position="53"/>
    </location>
</feature>
<accession>A0ABX9B8I9</accession>
<sequence>MVSRSGRPKDQAKRKAVLEAAKRLFLSKGYEGSSMDAIAAEAGVSKLTVYNHYSDKATLFSAAITAKCDEQLPERLFEFSPHASIESVLLKIGGKYLDLICSSEAVSLQRIIVAMARQEPKLACMFYEAGAQHMLKEMTKLLMRASLAGRLRVEDAQASAKRFFCLLKGDDYFRVLIGLCAPLQGEYAEAHVREVVAMFMALHGGAMPSAEGMAERYRGSENRPRMLLRPVLASLPQQIAGVGASHLGEIDRN</sequence>
<evidence type="ECO:0000259" key="3">
    <source>
        <dbReference type="PROSITE" id="PS50977"/>
    </source>
</evidence>
<reference evidence="4 5" key="1">
    <citation type="submission" date="2021-08" db="EMBL/GenBank/DDBJ databases">
        <title>Bactericidal Effect of Pseudomonas oryziphila sp. nov., a novel Pseudomonas Species Against Xanthomonas oryzae Reduces Disease Severity of Bacterial Leaf Streak of Rice.</title>
        <authorList>
            <person name="Yang R."/>
            <person name="Li S."/>
            <person name="Li Y."/>
            <person name="Yan Y."/>
            <person name="Fang Y."/>
            <person name="Zou L."/>
            <person name="Chen G."/>
        </authorList>
    </citation>
    <scope>NUCLEOTIDE SEQUENCE [LARGE SCALE GENOMIC DNA]</scope>
    <source>
        <strain evidence="4 5">DSM 17497</strain>
    </source>
</reference>
<evidence type="ECO:0000256" key="2">
    <source>
        <dbReference type="PROSITE-ProRule" id="PRU00335"/>
    </source>
</evidence>
<dbReference type="PRINTS" id="PR00455">
    <property type="entry name" value="HTHTETR"/>
</dbReference>
<dbReference type="Proteomes" id="UP000825591">
    <property type="component" value="Chromosome"/>
</dbReference>
<dbReference type="SUPFAM" id="SSF46689">
    <property type="entry name" value="Homeodomain-like"/>
    <property type="match status" value="1"/>
</dbReference>
<name>A0ABX9B8I9_9PSED</name>
<dbReference type="Pfam" id="PF00440">
    <property type="entry name" value="TetR_N"/>
    <property type="match status" value="1"/>
</dbReference>
<dbReference type="InterPro" id="IPR050109">
    <property type="entry name" value="HTH-type_TetR-like_transc_reg"/>
</dbReference>
<protein>
    <submittedName>
        <fullName evidence="4">TetR/AcrR family transcriptional regulator</fullName>
    </submittedName>
</protein>
<evidence type="ECO:0000256" key="1">
    <source>
        <dbReference type="ARBA" id="ARBA00023125"/>
    </source>
</evidence>
<evidence type="ECO:0000313" key="5">
    <source>
        <dbReference type="Proteomes" id="UP000825591"/>
    </source>
</evidence>
<keyword evidence="1 2" id="KW-0238">DNA-binding</keyword>
<proteinExistence type="predicted"/>
<gene>
    <name evidence="4" type="ORF">K5H97_26225</name>
</gene>
<dbReference type="InterPro" id="IPR001647">
    <property type="entry name" value="HTH_TetR"/>
</dbReference>
<dbReference type="PANTHER" id="PTHR30055:SF146">
    <property type="entry name" value="HTH-TYPE TRANSCRIPTIONAL DUAL REGULATOR CECR"/>
    <property type="match status" value="1"/>
</dbReference>
<keyword evidence="5" id="KW-1185">Reference proteome</keyword>
<dbReference type="EMBL" id="CP081966">
    <property type="protein sequence ID" value="QZP29697.1"/>
    <property type="molecule type" value="Genomic_DNA"/>
</dbReference>
<dbReference type="PANTHER" id="PTHR30055">
    <property type="entry name" value="HTH-TYPE TRANSCRIPTIONAL REGULATOR RUTR"/>
    <property type="match status" value="1"/>
</dbReference>
<organism evidence="4 5">
    <name type="scientific">Pseudomonas mosselii</name>
    <dbReference type="NCBI Taxonomy" id="78327"/>
    <lineage>
        <taxon>Bacteria</taxon>
        <taxon>Pseudomonadati</taxon>
        <taxon>Pseudomonadota</taxon>
        <taxon>Gammaproteobacteria</taxon>
        <taxon>Pseudomonadales</taxon>
        <taxon>Pseudomonadaceae</taxon>
        <taxon>Pseudomonas</taxon>
    </lineage>
</organism>
<dbReference type="InterPro" id="IPR039536">
    <property type="entry name" value="TetR_C_Proteobacteria"/>
</dbReference>
<dbReference type="Gene3D" id="1.10.357.10">
    <property type="entry name" value="Tetracycline Repressor, domain 2"/>
    <property type="match status" value="1"/>
</dbReference>
<dbReference type="InterPro" id="IPR009057">
    <property type="entry name" value="Homeodomain-like_sf"/>
</dbReference>
<feature type="domain" description="HTH tetR-type" evidence="3">
    <location>
        <begin position="11"/>
        <end position="71"/>
    </location>
</feature>
<dbReference type="Gene3D" id="1.10.10.60">
    <property type="entry name" value="Homeodomain-like"/>
    <property type="match status" value="1"/>
</dbReference>
<dbReference type="Pfam" id="PF14246">
    <property type="entry name" value="TetR_C_7"/>
    <property type="match status" value="1"/>
</dbReference>
<dbReference type="PROSITE" id="PS50977">
    <property type="entry name" value="HTH_TETR_2"/>
    <property type="match status" value="1"/>
</dbReference>